<dbReference type="Gene3D" id="1.10.8.60">
    <property type="match status" value="1"/>
</dbReference>
<dbReference type="InterPro" id="IPR002078">
    <property type="entry name" value="Sigma_54_int"/>
</dbReference>
<sequence length="422" mass="47238">MQGWQLDRVTSPAKARALLAENGYEVGLARVCQLGERQREELEDVLCDNRAPVWIVLTSAEDLDNQEFCRLIYENCYDFYTLPLDDKCNYLRATLGHAYGISRLKDIGERQLSSLDECQMVGASPAILQVFQQIRKVAAVEAPVLINGESGTGKELIARAIHQRSTRKRGPFVAVNCGALPDTLIQSELFGHEKGAFTGAMRRKLGRLEMAQGGTLFLDEIGDLPLEQQVNLLRFLQEGTIERLGGEGSVPLDVRVIAATHVNLEEAVAKGRFREDLYYRLNVLNMLVPPLRERIGDVELLARFFFQKFSLDHNAKAKGFSQPALMAISHYSWPGNVREMINRIRRALVMSENRLISPEDLGLNGQGGDCKVVSLEEARNQAEREAVVLSLAQTQHNVSEAARLLGVSRVTLYRLLDKHKLN</sequence>
<reference evidence="7 8" key="1">
    <citation type="journal article" date="2012" name="J. Bacteriol.">
        <title>Genome Sequence of Gallaecimonas xiamenensis Type Strain 3-C-1.</title>
        <authorList>
            <person name="Lai Q."/>
            <person name="Wang L."/>
            <person name="Wang W."/>
            <person name="Shao Z."/>
        </authorList>
    </citation>
    <scope>NUCLEOTIDE SEQUENCE [LARGE SCALE GENOMIC DNA]</scope>
    <source>
        <strain evidence="7 8">3-C-1</strain>
    </source>
</reference>
<dbReference type="PRINTS" id="PR01590">
    <property type="entry name" value="HTHFIS"/>
</dbReference>
<dbReference type="InterPro" id="IPR009057">
    <property type="entry name" value="Homeodomain-like_sf"/>
</dbReference>
<dbReference type="InterPro" id="IPR058031">
    <property type="entry name" value="AAA_lid_NorR"/>
</dbReference>
<keyword evidence="5" id="KW-0804">Transcription</keyword>
<dbReference type="Pfam" id="PF00158">
    <property type="entry name" value="Sigma54_activat"/>
    <property type="match status" value="1"/>
</dbReference>
<dbReference type="PROSITE" id="PS00675">
    <property type="entry name" value="SIGMA54_INTERACT_1"/>
    <property type="match status" value="1"/>
</dbReference>
<evidence type="ECO:0000256" key="4">
    <source>
        <dbReference type="ARBA" id="ARBA00023125"/>
    </source>
</evidence>
<dbReference type="InterPro" id="IPR002197">
    <property type="entry name" value="HTH_Fis"/>
</dbReference>
<protein>
    <submittedName>
        <fullName evidence="7">Two component sigma-54 specific, Fis family transcriptional regulator</fullName>
    </submittedName>
</protein>
<dbReference type="Proteomes" id="UP000006755">
    <property type="component" value="Unassembled WGS sequence"/>
</dbReference>
<feature type="domain" description="Sigma-54 factor interaction" evidence="6">
    <location>
        <begin position="120"/>
        <end position="349"/>
    </location>
</feature>
<keyword evidence="2" id="KW-0067">ATP-binding</keyword>
<dbReference type="Pfam" id="PF20161">
    <property type="entry name" value="VpsR"/>
    <property type="match status" value="1"/>
</dbReference>
<organism evidence="7 8">
    <name type="scientific">Gallaecimonas xiamenensis 3-C-1</name>
    <dbReference type="NCBI Taxonomy" id="745411"/>
    <lineage>
        <taxon>Bacteria</taxon>
        <taxon>Pseudomonadati</taxon>
        <taxon>Pseudomonadota</taxon>
        <taxon>Gammaproteobacteria</taxon>
        <taxon>Enterobacterales</taxon>
        <taxon>Gallaecimonadaceae</taxon>
        <taxon>Gallaecimonas</taxon>
    </lineage>
</organism>
<dbReference type="GO" id="GO:0043565">
    <property type="term" value="F:sequence-specific DNA binding"/>
    <property type="evidence" value="ECO:0007669"/>
    <property type="project" value="InterPro"/>
</dbReference>
<proteinExistence type="predicted"/>
<keyword evidence="8" id="KW-1185">Reference proteome</keyword>
<dbReference type="AlphaFoldDB" id="K2JZX8"/>
<dbReference type="PROSITE" id="PS00676">
    <property type="entry name" value="SIGMA54_INTERACT_2"/>
    <property type="match status" value="1"/>
</dbReference>
<name>K2JZX8_9GAMM</name>
<dbReference type="InterPro" id="IPR003593">
    <property type="entry name" value="AAA+_ATPase"/>
</dbReference>
<evidence type="ECO:0000313" key="8">
    <source>
        <dbReference type="Proteomes" id="UP000006755"/>
    </source>
</evidence>
<accession>K2JZX8</accession>
<dbReference type="SUPFAM" id="SSF46689">
    <property type="entry name" value="Homeodomain-like"/>
    <property type="match status" value="1"/>
</dbReference>
<keyword evidence="3" id="KW-0805">Transcription regulation</keyword>
<dbReference type="PROSITE" id="PS50045">
    <property type="entry name" value="SIGMA54_INTERACT_4"/>
    <property type="match status" value="1"/>
</dbReference>
<evidence type="ECO:0000256" key="1">
    <source>
        <dbReference type="ARBA" id="ARBA00022741"/>
    </source>
</evidence>
<dbReference type="EMBL" id="AMRI01000006">
    <property type="protein sequence ID" value="EKE75964.1"/>
    <property type="molecule type" value="Genomic_DNA"/>
</dbReference>
<dbReference type="FunFam" id="3.40.50.300:FF:000006">
    <property type="entry name" value="DNA-binding transcriptional regulator NtrC"/>
    <property type="match status" value="1"/>
</dbReference>
<keyword evidence="4" id="KW-0238">DNA-binding</keyword>
<dbReference type="Gene3D" id="1.10.10.60">
    <property type="entry name" value="Homeodomain-like"/>
    <property type="match status" value="1"/>
</dbReference>
<dbReference type="InterPro" id="IPR025943">
    <property type="entry name" value="Sigma_54_int_dom_ATP-bd_2"/>
</dbReference>
<evidence type="ECO:0000256" key="2">
    <source>
        <dbReference type="ARBA" id="ARBA00022840"/>
    </source>
</evidence>
<dbReference type="PANTHER" id="PTHR32071">
    <property type="entry name" value="TRANSCRIPTIONAL REGULATORY PROTEIN"/>
    <property type="match status" value="1"/>
</dbReference>
<evidence type="ECO:0000313" key="7">
    <source>
        <dbReference type="EMBL" id="EKE75964.1"/>
    </source>
</evidence>
<dbReference type="GO" id="GO:0005524">
    <property type="term" value="F:ATP binding"/>
    <property type="evidence" value="ECO:0007669"/>
    <property type="project" value="UniProtKB-KW"/>
</dbReference>
<dbReference type="Gene3D" id="3.40.50.300">
    <property type="entry name" value="P-loop containing nucleotide triphosphate hydrolases"/>
    <property type="match status" value="1"/>
</dbReference>
<dbReference type="SMART" id="SM00382">
    <property type="entry name" value="AAA"/>
    <property type="match status" value="1"/>
</dbReference>
<evidence type="ECO:0000259" key="6">
    <source>
        <dbReference type="PROSITE" id="PS50045"/>
    </source>
</evidence>
<dbReference type="InterPro" id="IPR045343">
    <property type="entry name" value="VpsR"/>
</dbReference>
<dbReference type="eggNOG" id="COG2204">
    <property type="taxonomic scope" value="Bacteria"/>
</dbReference>
<dbReference type="InterPro" id="IPR025662">
    <property type="entry name" value="Sigma_54_int_dom_ATP-bd_1"/>
</dbReference>
<evidence type="ECO:0000256" key="5">
    <source>
        <dbReference type="ARBA" id="ARBA00023163"/>
    </source>
</evidence>
<dbReference type="STRING" id="745411.B3C1_05877"/>
<keyword evidence="1" id="KW-0547">Nucleotide-binding</keyword>
<dbReference type="PANTHER" id="PTHR32071:SF120">
    <property type="entry name" value="TRANSCRIPTIONAL REGULATOR-RELATED"/>
    <property type="match status" value="1"/>
</dbReference>
<dbReference type="SUPFAM" id="SSF52540">
    <property type="entry name" value="P-loop containing nucleoside triphosphate hydrolases"/>
    <property type="match status" value="1"/>
</dbReference>
<dbReference type="Pfam" id="PF02954">
    <property type="entry name" value="HTH_8"/>
    <property type="match status" value="1"/>
</dbReference>
<gene>
    <name evidence="7" type="ORF">B3C1_05877</name>
</gene>
<dbReference type="CDD" id="cd00009">
    <property type="entry name" value="AAA"/>
    <property type="match status" value="1"/>
</dbReference>
<evidence type="ECO:0000256" key="3">
    <source>
        <dbReference type="ARBA" id="ARBA00023015"/>
    </source>
</evidence>
<dbReference type="InterPro" id="IPR027417">
    <property type="entry name" value="P-loop_NTPase"/>
</dbReference>
<dbReference type="GO" id="GO:0006355">
    <property type="term" value="P:regulation of DNA-templated transcription"/>
    <property type="evidence" value="ECO:0007669"/>
    <property type="project" value="InterPro"/>
</dbReference>
<comment type="caution">
    <text evidence="7">The sequence shown here is derived from an EMBL/GenBank/DDBJ whole genome shotgun (WGS) entry which is preliminary data.</text>
</comment>
<dbReference type="Pfam" id="PF25601">
    <property type="entry name" value="AAA_lid_14"/>
    <property type="match status" value="1"/>
</dbReference>
<dbReference type="PATRIC" id="fig|745411.4.peg.1169"/>